<comment type="caution">
    <text evidence="4">The sequence shown here is derived from an EMBL/GenBank/DDBJ whole genome shotgun (WGS) entry which is preliminary data.</text>
</comment>
<dbReference type="InterPro" id="IPR012347">
    <property type="entry name" value="Ferritin-like"/>
</dbReference>
<protein>
    <submittedName>
        <fullName evidence="4">Spore coat protein</fullName>
    </submittedName>
</protein>
<name>A0ABW1IP52_9BACL</name>
<evidence type="ECO:0000313" key="5">
    <source>
        <dbReference type="Proteomes" id="UP001596250"/>
    </source>
</evidence>
<reference evidence="5" key="1">
    <citation type="journal article" date="2019" name="Int. J. Syst. Evol. Microbiol.">
        <title>The Global Catalogue of Microorganisms (GCM) 10K type strain sequencing project: providing services to taxonomists for standard genome sequencing and annotation.</title>
        <authorList>
            <consortium name="The Broad Institute Genomics Platform"/>
            <consortium name="The Broad Institute Genome Sequencing Center for Infectious Disease"/>
            <person name="Wu L."/>
            <person name="Ma J."/>
        </authorList>
    </citation>
    <scope>NUCLEOTIDE SEQUENCE [LARGE SCALE GENOMIC DNA]</scope>
    <source>
        <strain evidence="5">CCM 8749</strain>
    </source>
</reference>
<evidence type="ECO:0000256" key="1">
    <source>
        <dbReference type="ARBA" id="ARBA00022969"/>
    </source>
</evidence>
<sequence length="98" mass="11118">MNAILEYLMGMNKLTDQVIATDLLISAKSGIRSYAVAVTEAATPEIKSVLRRHLEEAITTHEQLTDYMMKKGYYQPYHMNEQIQLDLTNMQAALNIPT</sequence>
<dbReference type="Pfam" id="PF07875">
    <property type="entry name" value="Coat_F"/>
    <property type="match status" value="1"/>
</dbReference>
<dbReference type="Gene3D" id="1.20.1260.10">
    <property type="match status" value="1"/>
</dbReference>
<keyword evidence="1" id="KW-0749">Sporulation</keyword>
<organism evidence="4 5">
    <name type="scientific">Marinicrinis lubricantis</name>
    <dbReference type="NCBI Taxonomy" id="2086470"/>
    <lineage>
        <taxon>Bacteria</taxon>
        <taxon>Bacillati</taxon>
        <taxon>Bacillota</taxon>
        <taxon>Bacilli</taxon>
        <taxon>Bacillales</taxon>
        <taxon>Paenibacillaceae</taxon>
    </lineage>
</organism>
<dbReference type="PANTHER" id="PTHR39183">
    <property type="entry name" value="SPORE COAT PROTEIN F-LIKE PROTEIN YHCQ"/>
    <property type="match status" value="1"/>
</dbReference>
<accession>A0ABW1IP52</accession>
<evidence type="ECO:0000256" key="3">
    <source>
        <dbReference type="ARBA" id="ARBA00024344"/>
    </source>
</evidence>
<dbReference type="EMBL" id="JBHSQV010000138">
    <property type="protein sequence ID" value="MFC5986861.1"/>
    <property type="molecule type" value="Genomic_DNA"/>
</dbReference>
<comment type="subcellular location">
    <subcellularLocation>
        <location evidence="2">Spore coat</location>
    </subcellularLocation>
</comment>
<evidence type="ECO:0000313" key="4">
    <source>
        <dbReference type="EMBL" id="MFC5986861.1"/>
    </source>
</evidence>
<keyword evidence="4" id="KW-0167">Capsid protein</keyword>
<comment type="similarity">
    <text evidence="3">Belongs to the CotF family.</text>
</comment>
<dbReference type="PANTHER" id="PTHR39183:SF1">
    <property type="entry name" value="SPORE COAT PROTEIN F-LIKE PROTEIN YHCQ"/>
    <property type="match status" value="1"/>
</dbReference>
<dbReference type="Proteomes" id="UP001596250">
    <property type="component" value="Unassembled WGS sequence"/>
</dbReference>
<keyword evidence="5" id="KW-1185">Reference proteome</keyword>
<proteinExistence type="inferred from homology"/>
<dbReference type="InterPro" id="IPR012851">
    <property type="entry name" value="Spore_coat_CotF-like"/>
</dbReference>
<keyword evidence="4" id="KW-0946">Virion</keyword>
<evidence type="ECO:0000256" key="2">
    <source>
        <dbReference type="ARBA" id="ARBA00024325"/>
    </source>
</evidence>
<dbReference type="RefSeq" id="WP_379894171.1">
    <property type="nucleotide sequence ID" value="NZ_CBCSCT010000068.1"/>
</dbReference>
<gene>
    <name evidence="4" type="ORF">ACFPXP_10570</name>
</gene>